<keyword evidence="2" id="KW-1185">Reference proteome</keyword>
<sequence length="242" mass="25394">MIQHVIAVWFLRDGIQARVEMVQGDSGREIHFVPEDISLKNDMAAKIYVEKPSGLACYGNAEIRENVVVVKATTQMLAEPGVSLGQVQLYQGDVKVTSFLFRLEVKKSIVDASGIESKDEFTILEQTIKDALAAINAANAAIEAAAQATRKAEDAAAAANASSQKAETAAGTASTAATNAATAAGNANTAAELATTEAGNAETAAANANEVYERLKNVDIAQVSTDITNIKNVLQKTIIAEV</sequence>
<evidence type="ECO:0000313" key="1">
    <source>
        <dbReference type="EMBL" id="MBC5675568.1"/>
    </source>
</evidence>
<gene>
    <name evidence="1" type="ORF">H8S76_25380</name>
</gene>
<proteinExistence type="predicted"/>
<protein>
    <recommendedName>
        <fullName evidence="3">BppU N-terminal domain-containing protein</fullName>
    </recommendedName>
</protein>
<organism evidence="1 2">
    <name type="scientific">Blautia celeris</name>
    <dbReference type="NCBI Taxonomy" id="2763026"/>
    <lineage>
        <taxon>Bacteria</taxon>
        <taxon>Bacillati</taxon>
        <taxon>Bacillota</taxon>
        <taxon>Clostridia</taxon>
        <taxon>Lachnospirales</taxon>
        <taxon>Lachnospiraceae</taxon>
        <taxon>Blautia</taxon>
    </lineage>
</organism>
<reference evidence="1 2" key="1">
    <citation type="submission" date="2020-08" db="EMBL/GenBank/DDBJ databases">
        <title>Genome public.</title>
        <authorList>
            <person name="Liu C."/>
            <person name="Sun Q."/>
        </authorList>
    </citation>
    <scope>NUCLEOTIDE SEQUENCE [LARGE SCALE GENOMIC DNA]</scope>
    <source>
        <strain evidence="1 2">NSJ-34</strain>
    </source>
</reference>
<evidence type="ECO:0000313" key="2">
    <source>
        <dbReference type="Proteomes" id="UP000654573"/>
    </source>
</evidence>
<evidence type="ECO:0008006" key="3">
    <source>
        <dbReference type="Google" id="ProtNLM"/>
    </source>
</evidence>
<name>A0ABR7FK25_9FIRM</name>
<dbReference type="EMBL" id="JACOOU010000018">
    <property type="protein sequence ID" value="MBC5675568.1"/>
    <property type="molecule type" value="Genomic_DNA"/>
</dbReference>
<comment type="caution">
    <text evidence="1">The sequence shown here is derived from an EMBL/GenBank/DDBJ whole genome shotgun (WGS) entry which is preliminary data.</text>
</comment>
<accession>A0ABR7FK25</accession>
<dbReference type="RefSeq" id="WP_186971140.1">
    <property type="nucleotide sequence ID" value="NZ_JACOOU010000018.1"/>
</dbReference>
<dbReference type="Proteomes" id="UP000654573">
    <property type="component" value="Unassembled WGS sequence"/>
</dbReference>